<dbReference type="EMBL" id="MFKE01000028">
    <property type="protein sequence ID" value="OGG34481.1"/>
    <property type="molecule type" value="Genomic_DNA"/>
</dbReference>
<keyword evidence="1" id="KW-0812">Transmembrane</keyword>
<reference evidence="2 3" key="1">
    <citation type="journal article" date="2016" name="Nat. Commun.">
        <title>Thousands of microbial genomes shed light on interconnected biogeochemical processes in an aquifer system.</title>
        <authorList>
            <person name="Anantharaman K."/>
            <person name="Brown C.T."/>
            <person name="Hug L.A."/>
            <person name="Sharon I."/>
            <person name="Castelle C.J."/>
            <person name="Probst A.J."/>
            <person name="Thomas B.C."/>
            <person name="Singh A."/>
            <person name="Wilkins M.J."/>
            <person name="Karaoz U."/>
            <person name="Brodie E.L."/>
            <person name="Williams K.H."/>
            <person name="Hubbard S.S."/>
            <person name="Banfield J.F."/>
        </authorList>
    </citation>
    <scope>NUCLEOTIDE SEQUENCE [LARGE SCALE GENOMIC DNA]</scope>
</reference>
<accession>A0A1F6BBZ6</accession>
<keyword evidence="1" id="KW-1133">Transmembrane helix</keyword>
<sequence>MVFLEFSQRKNMNNKVNSILRFISNNQSKLVMLLFVVAVLDYVARFPYFNILLVFPYPWNTTRILWVVTAILFRLDERFSFGTALVLVCIITAASMFGRGSFVETFGNDIYSLLLLGFVQTMMHRSIRSGV</sequence>
<name>A0A1F6BBZ6_9BACT</name>
<proteinExistence type="predicted"/>
<feature type="transmembrane region" description="Helical" evidence="1">
    <location>
        <begin position="80"/>
        <end position="98"/>
    </location>
</feature>
<evidence type="ECO:0000313" key="2">
    <source>
        <dbReference type="EMBL" id="OGG34481.1"/>
    </source>
</evidence>
<dbReference type="STRING" id="1798401.A2363_04755"/>
<feature type="transmembrane region" description="Helical" evidence="1">
    <location>
        <begin position="30"/>
        <end position="48"/>
    </location>
</feature>
<keyword evidence="1" id="KW-0472">Membrane</keyword>
<dbReference type="AlphaFoldDB" id="A0A1F6BBZ6"/>
<evidence type="ECO:0000256" key="1">
    <source>
        <dbReference type="SAM" id="Phobius"/>
    </source>
</evidence>
<organism evidence="2 3">
    <name type="scientific">Candidatus Gottesmanbacteria bacterium RIFOXYB1_FULL_47_11</name>
    <dbReference type="NCBI Taxonomy" id="1798401"/>
    <lineage>
        <taxon>Bacteria</taxon>
        <taxon>Candidatus Gottesmaniibacteriota</taxon>
    </lineage>
</organism>
<dbReference type="Proteomes" id="UP000176186">
    <property type="component" value="Unassembled WGS sequence"/>
</dbReference>
<protein>
    <submittedName>
        <fullName evidence="2">Uncharacterized protein</fullName>
    </submittedName>
</protein>
<gene>
    <name evidence="2" type="ORF">A2363_04755</name>
</gene>
<evidence type="ECO:0000313" key="3">
    <source>
        <dbReference type="Proteomes" id="UP000176186"/>
    </source>
</evidence>
<comment type="caution">
    <text evidence="2">The sequence shown here is derived from an EMBL/GenBank/DDBJ whole genome shotgun (WGS) entry which is preliminary data.</text>
</comment>